<comment type="caution">
    <text evidence="1">The sequence shown here is derived from an EMBL/GenBank/DDBJ whole genome shotgun (WGS) entry which is preliminary data.</text>
</comment>
<proteinExistence type="predicted"/>
<evidence type="ECO:0000313" key="2">
    <source>
        <dbReference type="Proteomes" id="UP000288805"/>
    </source>
</evidence>
<dbReference type="Proteomes" id="UP000288805">
    <property type="component" value="Unassembled WGS sequence"/>
</dbReference>
<protein>
    <submittedName>
        <fullName evidence="1">Uncharacterized protein</fullName>
    </submittedName>
</protein>
<dbReference type="EMBL" id="QGNW01002000">
    <property type="protein sequence ID" value="RVW26598.1"/>
    <property type="molecule type" value="Genomic_DNA"/>
</dbReference>
<organism evidence="1 2">
    <name type="scientific">Vitis vinifera</name>
    <name type="common">Grape</name>
    <dbReference type="NCBI Taxonomy" id="29760"/>
    <lineage>
        <taxon>Eukaryota</taxon>
        <taxon>Viridiplantae</taxon>
        <taxon>Streptophyta</taxon>
        <taxon>Embryophyta</taxon>
        <taxon>Tracheophyta</taxon>
        <taxon>Spermatophyta</taxon>
        <taxon>Magnoliopsida</taxon>
        <taxon>eudicotyledons</taxon>
        <taxon>Gunneridae</taxon>
        <taxon>Pentapetalae</taxon>
        <taxon>rosids</taxon>
        <taxon>Vitales</taxon>
        <taxon>Vitaceae</taxon>
        <taxon>Viteae</taxon>
        <taxon>Vitis</taxon>
    </lineage>
</organism>
<reference evidence="1 2" key="1">
    <citation type="journal article" date="2018" name="PLoS Genet.">
        <title>Population sequencing reveals clonal diversity and ancestral inbreeding in the grapevine cultivar Chardonnay.</title>
        <authorList>
            <person name="Roach M.J."/>
            <person name="Johnson D.L."/>
            <person name="Bohlmann J."/>
            <person name="van Vuuren H.J."/>
            <person name="Jones S.J."/>
            <person name="Pretorius I.S."/>
            <person name="Schmidt S.A."/>
            <person name="Borneman A.R."/>
        </authorList>
    </citation>
    <scope>NUCLEOTIDE SEQUENCE [LARGE SCALE GENOMIC DNA]</scope>
    <source>
        <strain evidence="2">cv. Chardonnay</strain>
        <tissue evidence="1">Leaf</tissue>
    </source>
</reference>
<name>A0A438CTQ9_VITVI</name>
<gene>
    <name evidence="1" type="ORF">CK203_103903</name>
</gene>
<sequence>MLAIIAFLNGMNQILMVSQELGKSLKQSTKDMVAVTSSGNNSQ</sequence>
<accession>A0A438CTQ9</accession>
<dbReference type="AlphaFoldDB" id="A0A438CTQ9"/>
<evidence type="ECO:0000313" key="1">
    <source>
        <dbReference type="EMBL" id="RVW26598.1"/>
    </source>
</evidence>